<dbReference type="InterPro" id="IPR050259">
    <property type="entry name" value="SDR"/>
</dbReference>
<dbReference type="AlphaFoldDB" id="A0A6J7NH73"/>
<evidence type="ECO:0000256" key="1">
    <source>
        <dbReference type="ARBA" id="ARBA00006484"/>
    </source>
</evidence>
<gene>
    <name evidence="2" type="ORF">UFOPK4000_00790</name>
</gene>
<comment type="similarity">
    <text evidence="1">Belongs to the short-chain dehydrogenases/reductases (SDR) family.</text>
</comment>
<reference evidence="2" key="1">
    <citation type="submission" date="2020-05" db="EMBL/GenBank/DDBJ databases">
        <authorList>
            <person name="Chiriac C."/>
            <person name="Salcher M."/>
            <person name="Ghai R."/>
            <person name="Kavagutti S V."/>
        </authorList>
    </citation>
    <scope>NUCLEOTIDE SEQUENCE</scope>
</reference>
<dbReference type="PRINTS" id="PR00081">
    <property type="entry name" value="GDHRDH"/>
</dbReference>
<proteinExistence type="inferred from homology"/>
<organism evidence="2">
    <name type="scientific">freshwater metagenome</name>
    <dbReference type="NCBI Taxonomy" id="449393"/>
    <lineage>
        <taxon>unclassified sequences</taxon>
        <taxon>metagenomes</taxon>
        <taxon>ecological metagenomes</taxon>
    </lineage>
</organism>
<dbReference type="InterPro" id="IPR002347">
    <property type="entry name" value="SDR_fam"/>
</dbReference>
<accession>A0A6J7NH73</accession>
<dbReference type="EMBL" id="CAFBOT010000138">
    <property type="protein sequence ID" value="CAB4992601.1"/>
    <property type="molecule type" value="Genomic_DNA"/>
</dbReference>
<dbReference type="Gene3D" id="3.40.50.720">
    <property type="entry name" value="NAD(P)-binding Rossmann-like Domain"/>
    <property type="match status" value="1"/>
</dbReference>
<dbReference type="SUPFAM" id="SSF51735">
    <property type="entry name" value="NAD(P)-binding Rossmann-fold domains"/>
    <property type="match status" value="1"/>
</dbReference>
<dbReference type="InterPro" id="IPR036291">
    <property type="entry name" value="NAD(P)-bd_dom_sf"/>
</dbReference>
<sequence length="248" mass="25150">MDLGISGRTAAVAAGSAGLGFASAQALANEGVRVVICSRDKQRVLDAAAQIGHGCVGIVADVSTVAGAREFVRQATEILGQIDILVANGGGPPPGNFASTDVEAYISANERSMLATIAMTKLVVPEMQARKWGRVVAITSTSVRQPIANLILSNTARAGLTAFLKTVATEVAADGVTINSVQPGSHATDRIKQIYGESLEGASAGIPAGALGSPTDFGNVVAFMCSEQAKFVTGTHLPVDGGAYGGLL</sequence>
<name>A0A6J7NH73_9ZZZZ</name>
<dbReference type="PANTHER" id="PTHR42879">
    <property type="entry name" value="3-OXOACYL-(ACYL-CARRIER-PROTEIN) REDUCTASE"/>
    <property type="match status" value="1"/>
</dbReference>
<evidence type="ECO:0000313" key="2">
    <source>
        <dbReference type="EMBL" id="CAB4992601.1"/>
    </source>
</evidence>
<dbReference type="PANTHER" id="PTHR42879:SF6">
    <property type="entry name" value="NADPH-DEPENDENT REDUCTASE BACG"/>
    <property type="match status" value="1"/>
</dbReference>
<protein>
    <submittedName>
        <fullName evidence="2">Unannotated protein</fullName>
    </submittedName>
</protein>
<dbReference type="Pfam" id="PF13561">
    <property type="entry name" value="adh_short_C2"/>
    <property type="match status" value="1"/>
</dbReference>